<keyword evidence="3 6" id="KW-0378">Hydrolase</keyword>
<dbReference type="EC" id="3.4.21.-" evidence="6"/>
<evidence type="ECO:0000256" key="3">
    <source>
        <dbReference type="ARBA" id="ARBA00022801"/>
    </source>
</evidence>
<dbReference type="Gene3D" id="3.90.226.10">
    <property type="entry name" value="2-enoyl-CoA Hydratase, Chain A, domain 1"/>
    <property type="match status" value="2"/>
</dbReference>
<dbReference type="CDD" id="cd07023">
    <property type="entry name" value="S49_Sppa_N_C"/>
    <property type="match status" value="1"/>
</dbReference>
<comment type="caution">
    <text evidence="6">The sequence shown here is derived from an EMBL/GenBank/DDBJ whole genome shotgun (WGS) entry which is preliminary data.</text>
</comment>
<dbReference type="InterPro" id="IPR004635">
    <property type="entry name" value="Pept_S49_SppA"/>
</dbReference>
<protein>
    <submittedName>
        <fullName evidence="6">Protease-4</fullName>
        <ecNumber evidence="6">3.4.21.-</ecNumber>
    </submittedName>
</protein>
<name>A0ABS2QP34_9BACI</name>
<evidence type="ECO:0000256" key="1">
    <source>
        <dbReference type="ARBA" id="ARBA00008683"/>
    </source>
</evidence>
<feature type="domain" description="Peptidase S49" evidence="5">
    <location>
        <begin position="135"/>
        <end position="285"/>
    </location>
</feature>
<dbReference type="PANTHER" id="PTHR42987:SF7">
    <property type="entry name" value="SIGNAL PEPTIDE PEPTIDASE SPPA-RELATED"/>
    <property type="match status" value="1"/>
</dbReference>
<reference evidence="6 7" key="1">
    <citation type="submission" date="2021-01" db="EMBL/GenBank/DDBJ databases">
        <title>Genomic Encyclopedia of Type Strains, Phase IV (KMG-IV): sequencing the most valuable type-strain genomes for metagenomic binning, comparative biology and taxonomic classification.</title>
        <authorList>
            <person name="Goeker M."/>
        </authorList>
    </citation>
    <scope>NUCLEOTIDE SEQUENCE [LARGE SCALE GENOMIC DNA]</scope>
    <source>
        <strain evidence="6 7">DSM 104297</strain>
    </source>
</reference>
<dbReference type="InterPro" id="IPR047272">
    <property type="entry name" value="S49_SppA_C"/>
</dbReference>
<dbReference type="NCBIfam" id="TIGR00706">
    <property type="entry name" value="SppA_dom"/>
    <property type="match status" value="1"/>
</dbReference>
<evidence type="ECO:0000256" key="2">
    <source>
        <dbReference type="ARBA" id="ARBA00022670"/>
    </source>
</evidence>
<proteinExistence type="inferred from homology"/>
<accession>A0ABS2QP34</accession>
<keyword evidence="4" id="KW-0720">Serine protease</keyword>
<dbReference type="Pfam" id="PF01343">
    <property type="entry name" value="Peptidase_S49"/>
    <property type="match status" value="1"/>
</dbReference>
<dbReference type="PANTHER" id="PTHR42987">
    <property type="entry name" value="PEPTIDASE S49"/>
    <property type="match status" value="1"/>
</dbReference>
<keyword evidence="7" id="KW-1185">Reference proteome</keyword>
<keyword evidence="2 6" id="KW-0645">Protease</keyword>
<dbReference type="GO" id="GO:0008233">
    <property type="term" value="F:peptidase activity"/>
    <property type="evidence" value="ECO:0007669"/>
    <property type="project" value="UniProtKB-KW"/>
</dbReference>
<dbReference type="InterPro" id="IPR002142">
    <property type="entry name" value="Peptidase_S49"/>
</dbReference>
<dbReference type="EMBL" id="JAFBFC010000001">
    <property type="protein sequence ID" value="MBM7701205.1"/>
    <property type="molecule type" value="Genomic_DNA"/>
</dbReference>
<evidence type="ECO:0000313" key="7">
    <source>
        <dbReference type="Proteomes" id="UP000809829"/>
    </source>
</evidence>
<dbReference type="RefSeq" id="WP_205182394.1">
    <property type="nucleotide sequence ID" value="NZ_JAFBFC010000001.1"/>
</dbReference>
<comment type="similarity">
    <text evidence="1">Belongs to the peptidase S49 family.</text>
</comment>
<organism evidence="6 7">
    <name type="scientific">Priestia iocasae</name>
    <dbReference type="NCBI Taxonomy" id="2291674"/>
    <lineage>
        <taxon>Bacteria</taxon>
        <taxon>Bacillati</taxon>
        <taxon>Bacillota</taxon>
        <taxon>Bacilli</taxon>
        <taxon>Bacillales</taxon>
        <taxon>Bacillaceae</taxon>
        <taxon>Priestia</taxon>
    </lineage>
</organism>
<gene>
    <name evidence="6" type="ORF">JOC83_000031</name>
</gene>
<dbReference type="GO" id="GO:0006508">
    <property type="term" value="P:proteolysis"/>
    <property type="evidence" value="ECO:0007669"/>
    <property type="project" value="UniProtKB-KW"/>
</dbReference>
<evidence type="ECO:0000259" key="5">
    <source>
        <dbReference type="Pfam" id="PF01343"/>
    </source>
</evidence>
<dbReference type="SUPFAM" id="SSF52096">
    <property type="entry name" value="ClpP/crotonase"/>
    <property type="match status" value="1"/>
</dbReference>
<evidence type="ECO:0000256" key="4">
    <source>
        <dbReference type="ARBA" id="ARBA00022825"/>
    </source>
</evidence>
<dbReference type="Proteomes" id="UP000809829">
    <property type="component" value="Unassembled WGS sequence"/>
</dbReference>
<sequence>MNKKRWIALSLALGLFVVSVIASFATNVLFSGKGEGISSMFGQGSDDLYAETVLEEGDPTKKVVVLEVNGVIQDTDAQASPFSGQSGYNHRVFLETLDELKEDSSVGGVIIRVNSPGGGVVESSEIHKKIAEFKQKTKKPVYISMGTMAASGGYYISTAADKIYAIPDTLTGSLGVIMQSINYSELAGRLGVEDVTIKSGPYKDIMSPGRDMTKEEAAIMQNLVNNAYDGFVDVIKEGRNLSEDEVRKIADGRIYDGRQAKELKLVDELGFFEDTIKAIKKDHQLKGAQVVQYNQAFSFPSWLSMSMTQAFSGRSELSGVLNLLGKPNSPRLMYLYME</sequence>
<evidence type="ECO:0000313" key="6">
    <source>
        <dbReference type="EMBL" id="MBM7701205.1"/>
    </source>
</evidence>
<dbReference type="InterPro" id="IPR029045">
    <property type="entry name" value="ClpP/crotonase-like_dom_sf"/>
</dbReference>